<evidence type="ECO:0000313" key="2">
    <source>
        <dbReference type="EMBL" id="PTE16049.1"/>
    </source>
</evidence>
<dbReference type="GO" id="GO:0006355">
    <property type="term" value="P:regulation of DNA-templated transcription"/>
    <property type="evidence" value="ECO:0007669"/>
    <property type="project" value="InterPro"/>
</dbReference>
<accession>A0A2T4JDS4</accession>
<evidence type="ECO:0000259" key="1">
    <source>
        <dbReference type="PROSITE" id="PS50043"/>
    </source>
</evidence>
<dbReference type="SUPFAM" id="SSF46894">
    <property type="entry name" value="C-terminal effector domain of the bipartite response regulators"/>
    <property type="match status" value="1"/>
</dbReference>
<dbReference type="SMART" id="SM00421">
    <property type="entry name" value="HTH_LUXR"/>
    <property type="match status" value="1"/>
</dbReference>
<dbReference type="GO" id="GO:0003677">
    <property type="term" value="F:DNA binding"/>
    <property type="evidence" value="ECO:0007669"/>
    <property type="project" value="InterPro"/>
</dbReference>
<organism evidence="2 3">
    <name type="scientific">Fuscovulum blasticum DSM 2131</name>
    <dbReference type="NCBI Taxonomy" id="1188250"/>
    <lineage>
        <taxon>Bacteria</taxon>
        <taxon>Pseudomonadati</taxon>
        <taxon>Pseudomonadota</taxon>
        <taxon>Alphaproteobacteria</taxon>
        <taxon>Rhodobacterales</taxon>
        <taxon>Paracoccaceae</taxon>
        <taxon>Pseudogemmobacter</taxon>
    </lineage>
</organism>
<proteinExistence type="predicted"/>
<name>A0A2T4JDS4_FUSBL</name>
<dbReference type="EMBL" id="PZKE01000002">
    <property type="protein sequence ID" value="PTE16049.1"/>
    <property type="molecule type" value="Genomic_DNA"/>
</dbReference>
<feature type="domain" description="HTH luxR-type" evidence="1">
    <location>
        <begin position="244"/>
        <end position="309"/>
    </location>
</feature>
<dbReference type="InterPro" id="IPR036388">
    <property type="entry name" value="WH-like_DNA-bd_sf"/>
</dbReference>
<evidence type="ECO:0000313" key="3">
    <source>
        <dbReference type="Proteomes" id="UP000241362"/>
    </source>
</evidence>
<keyword evidence="3" id="KW-1185">Reference proteome</keyword>
<dbReference type="Pfam" id="PF00196">
    <property type="entry name" value="GerE"/>
    <property type="match status" value="1"/>
</dbReference>
<gene>
    <name evidence="2" type="ORF">C5F44_03195</name>
</gene>
<dbReference type="Proteomes" id="UP000241362">
    <property type="component" value="Unassembled WGS sequence"/>
</dbReference>
<dbReference type="InterPro" id="IPR029058">
    <property type="entry name" value="AB_hydrolase_fold"/>
</dbReference>
<dbReference type="PROSITE" id="PS50043">
    <property type="entry name" value="HTH_LUXR_2"/>
    <property type="match status" value="1"/>
</dbReference>
<dbReference type="InterPro" id="IPR000792">
    <property type="entry name" value="Tscrpt_reg_LuxR_C"/>
</dbReference>
<dbReference type="Gene3D" id="3.40.50.1820">
    <property type="entry name" value="alpha/beta hydrolase"/>
    <property type="match status" value="1"/>
</dbReference>
<comment type="caution">
    <text evidence="2">The sequence shown here is derived from an EMBL/GenBank/DDBJ whole genome shotgun (WGS) entry which is preliminary data.</text>
</comment>
<dbReference type="Gene3D" id="1.10.10.10">
    <property type="entry name" value="Winged helix-like DNA-binding domain superfamily/Winged helix DNA-binding domain"/>
    <property type="match status" value="1"/>
</dbReference>
<dbReference type="AlphaFoldDB" id="A0A2T4JDS4"/>
<sequence>MMLAPAGMRLVRFVSFLRKARARSMGCRLILLAVTSGMGQARAMTDRNPRPDVAEFALRDHKAEIVDRLYDVALDPIRLEDLLEVWEGRAAPLRGAADDGAIAPDDAEIEAHLQRATVFLDRLEATRDDGGYRSVLEEIPRSAAFLSDGGARIADCNRPASVAFGLEPDCRFDRLPFDPEDLDLLRGEIRKVAGGRAEKVVTLRIRSQRTGSPVILRVSRVEAASPLALVISTELVWPEGFEQTVQDAFGLTGAEVEIVRGIALGQPVKDIAEARGRSAETVRTQLRSILAKTETHSQSELVRVVLGLMDVALIPAGARAEVRPGAGGLEPRPLHELRRPDGRRLTWIEFGDPAGRPVLYMHLDYGLIRWPATAERAARTRGLRVVVPVRAGYGRTDLHARGSDHVAEVTADYAAVLDHLGLAGAVALPLGADLRFAMNLANTRPDLVRGIVGCACQLPVRTAAQYERMDKWQRFILANARYAPRVLPFLVQAGFSLARRLGKESFFQQVNGGSPADMETFARAEVRAAVLEGSDTCLTRKWSAHEAFTRECISSEKDWSSIVRACRVPVLLLQGDQDPQTPVLTLRELMADYPHLEVRFLPQTGQLLFFAEWPQVLEAVCAMVGNSPPKG</sequence>
<reference evidence="2 3" key="1">
    <citation type="submission" date="2018-03" db="EMBL/GenBank/DDBJ databases">
        <title>Rhodobacter blasticus.</title>
        <authorList>
            <person name="Meyer T.E."/>
            <person name="Miller S."/>
            <person name="Lodha T."/>
            <person name="Gandham S."/>
            <person name="Chintalapati S."/>
            <person name="Chintalapati V.R."/>
        </authorList>
    </citation>
    <scope>NUCLEOTIDE SEQUENCE [LARGE SCALE GENOMIC DNA]</scope>
    <source>
        <strain evidence="2 3">DSM 2131</strain>
    </source>
</reference>
<dbReference type="CDD" id="cd06170">
    <property type="entry name" value="LuxR_C_like"/>
    <property type="match status" value="1"/>
</dbReference>
<protein>
    <submittedName>
        <fullName evidence="2">Helix-turn-helix transcriptional regulator</fullName>
    </submittedName>
</protein>
<dbReference type="InterPro" id="IPR016032">
    <property type="entry name" value="Sig_transdc_resp-reg_C-effctor"/>
</dbReference>
<dbReference type="SUPFAM" id="SSF53474">
    <property type="entry name" value="alpha/beta-Hydrolases"/>
    <property type="match status" value="1"/>
</dbReference>